<comment type="caution">
    <text evidence="2">The sequence shown here is derived from an EMBL/GenBank/DDBJ whole genome shotgun (WGS) entry which is preliminary data.</text>
</comment>
<dbReference type="GO" id="GO:0016209">
    <property type="term" value="F:antioxidant activity"/>
    <property type="evidence" value="ECO:0007669"/>
    <property type="project" value="InterPro"/>
</dbReference>
<sequence length="416" mass="47138">MPVRSRSQRFPVRSIMHLSMIAAFVLIFSPKQSQAETYFIEPISTELHHRLLSSNASLYAVVNCSDSLEGGQVDLAELGLLGLLKSLREFREQGHTSIHMFIRFESFENNKDSEKFLEQALKNICRNAGFEEFKTSMTWTSVSWEDRFGPASEFVEPDDNNENGVGDFHSRAFPLRTRLSRYLLGDFDCFVEIRQPIDTTIKELSTSLRDSIRANIDALSLPERRRLKFDIRSTEFARDNADHLFGQIAGVSPAEIFAKELGFKEMIFRHSPGRGAPEKLLGNRLPPVELTSNDGEAQTFDDLRDGKPALLTVWSNADQECRKLGKALHKLNGERHAIAAAISLPDEKVAKIAAQTNWKFPVVSISKESAQKELNVWHNPTTFFINSEGIVVGYFVNFEPGDEQWIQEQITDLLNQ</sequence>
<name>A0A5C5X543_9PLAN</name>
<dbReference type="Pfam" id="PF00578">
    <property type="entry name" value="AhpC-TSA"/>
    <property type="match status" value="1"/>
</dbReference>
<protein>
    <submittedName>
        <fullName evidence="2">AhpC/TSA family protein</fullName>
    </submittedName>
</protein>
<keyword evidence="3" id="KW-1185">Reference proteome</keyword>
<dbReference type="AlphaFoldDB" id="A0A5C5X543"/>
<dbReference type="Proteomes" id="UP000317243">
    <property type="component" value="Unassembled WGS sequence"/>
</dbReference>
<dbReference type="InterPro" id="IPR013766">
    <property type="entry name" value="Thioredoxin_domain"/>
</dbReference>
<evidence type="ECO:0000313" key="2">
    <source>
        <dbReference type="EMBL" id="TWT57363.1"/>
    </source>
</evidence>
<dbReference type="RefSeq" id="WP_146507204.1">
    <property type="nucleotide sequence ID" value="NZ_SIHI01000001.1"/>
</dbReference>
<dbReference type="Gene3D" id="3.40.30.10">
    <property type="entry name" value="Glutaredoxin"/>
    <property type="match status" value="1"/>
</dbReference>
<accession>A0A5C5X543</accession>
<gene>
    <name evidence="2" type="ORF">KOR42_07230</name>
</gene>
<evidence type="ECO:0000313" key="3">
    <source>
        <dbReference type="Proteomes" id="UP000317243"/>
    </source>
</evidence>
<dbReference type="OrthoDB" id="261694at2"/>
<organism evidence="2 3">
    <name type="scientific">Thalassoglobus neptunius</name>
    <dbReference type="NCBI Taxonomy" id="1938619"/>
    <lineage>
        <taxon>Bacteria</taxon>
        <taxon>Pseudomonadati</taxon>
        <taxon>Planctomycetota</taxon>
        <taxon>Planctomycetia</taxon>
        <taxon>Planctomycetales</taxon>
        <taxon>Planctomycetaceae</taxon>
        <taxon>Thalassoglobus</taxon>
    </lineage>
</organism>
<reference evidence="2 3" key="1">
    <citation type="submission" date="2019-02" db="EMBL/GenBank/DDBJ databases">
        <title>Deep-cultivation of Planctomycetes and their phenomic and genomic characterization uncovers novel biology.</title>
        <authorList>
            <person name="Wiegand S."/>
            <person name="Jogler M."/>
            <person name="Boedeker C."/>
            <person name="Pinto D."/>
            <person name="Vollmers J."/>
            <person name="Rivas-Marin E."/>
            <person name="Kohn T."/>
            <person name="Peeters S.H."/>
            <person name="Heuer A."/>
            <person name="Rast P."/>
            <person name="Oberbeckmann S."/>
            <person name="Bunk B."/>
            <person name="Jeske O."/>
            <person name="Meyerdierks A."/>
            <person name="Storesund J.E."/>
            <person name="Kallscheuer N."/>
            <person name="Luecker S."/>
            <person name="Lage O.M."/>
            <person name="Pohl T."/>
            <person name="Merkel B.J."/>
            <person name="Hornburger P."/>
            <person name="Mueller R.-W."/>
            <person name="Bruemmer F."/>
            <person name="Labrenz M."/>
            <person name="Spormann A.M."/>
            <person name="Op Den Camp H."/>
            <person name="Overmann J."/>
            <person name="Amann R."/>
            <person name="Jetten M.S.M."/>
            <person name="Mascher T."/>
            <person name="Medema M.H."/>
            <person name="Devos D.P."/>
            <person name="Kaster A.-K."/>
            <person name="Ovreas L."/>
            <person name="Rohde M."/>
            <person name="Galperin M.Y."/>
            <person name="Jogler C."/>
        </authorList>
    </citation>
    <scope>NUCLEOTIDE SEQUENCE [LARGE SCALE GENOMIC DNA]</scope>
    <source>
        <strain evidence="2 3">KOR42</strain>
    </source>
</reference>
<dbReference type="EMBL" id="SIHI01000001">
    <property type="protein sequence ID" value="TWT57363.1"/>
    <property type="molecule type" value="Genomic_DNA"/>
</dbReference>
<dbReference type="PROSITE" id="PS51352">
    <property type="entry name" value="THIOREDOXIN_2"/>
    <property type="match status" value="1"/>
</dbReference>
<dbReference type="InterPro" id="IPR036249">
    <property type="entry name" value="Thioredoxin-like_sf"/>
</dbReference>
<dbReference type="GO" id="GO:0016491">
    <property type="term" value="F:oxidoreductase activity"/>
    <property type="evidence" value="ECO:0007669"/>
    <property type="project" value="InterPro"/>
</dbReference>
<feature type="domain" description="Thioredoxin" evidence="1">
    <location>
        <begin position="279"/>
        <end position="416"/>
    </location>
</feature>
<proteinExistence type="predicted"/>
<dbReference type="InterPro" id="IPR000866">
    <property type="entry name" value="AhpC/TSA"/>
</dbReference>
<evidence type="ECO:0000259" key="1">
    <source>
        <dbReference type="PROSITE" id="PS51352"/>
    </source>
</evidence>
<dbReference type="SUPFAM" id="SSF52833">
    <property type="entry name" value="Thioredoxin-like"/>
    <property type="match status" value="1"/>
</dbReference>